<dbReference type="PANTHER" id="PTHR47506">
    <property type="entry name" value="TRANSCRIPTIONAL REGULATORY PROTEIN"/>
    <property type="match status" value="1"/>
</dbReference>
<feature type="domain" description="HTH tetR-type" evidence="5">
    <location>
        <begin position="9"/>
        <end position="69"/>
    </location>
</feature>
<keyword evidence="3" id="KW-0804">Transcription</keyword>
<keyword evidence="2 4" id="KW-0238">DNA-binding</keyword>
<accession>A0A4Q0YP75</accession>
<dbReference type="SUPFAM" id="SSF46689">
    <property type="entry name" value="Homeodomain-like"/>
    <property type="match status" value="1"/>
</dbReference>
<keyword evidence="1" id="KW-0805">Transcription regulation</keyword>
<evidence type="ECO:0000313" key="6">
    <source>
        <dbReference type="EMBL" id="RXJ72726.1"/>
    </source>
</evidence>
<dbReference type="RefSeq" id="WP_129122775.1">
    <property type="nucleotide sequence ID" value="NZ_PEIB01000016.1"/>
</dbReference>
<evidence type="ECO:0000256" key="2">
    <source>
        <dbReference type="ARBA" id="ARBA00023125"/>
    </source>
</evidence>
<proteinExistence type="predicted"/>
<evidence type="ECO:0000259" key="5">
    <source>
        <dbReference type="PROSITE" id="PS50977"/>
    </source>
</evidence>
<dbReference type="InterPro" id="IPR023772">
    <property type="entry name" value="DNA-bd_HTH_TetR-type_CS"/>
</dbReference>
<feature type="DNA-binding region" description="H-T-H motif" evidence="4">
    <location>
        <begin position="32"/>
        <end position="51"/>
    </location>
</feature>
<dbReference type="AlphaFoldDB" id="A0A4Q0YP75"/>
<reference evidence="6 7" key="1">
    <citation type="submission" date="2017-10" db="EMBL/GenBank/DDBJ databases">
        <title>Nyctiphanis sp. nov., isolated from the stomach of the euphausiid Nyctiphanes simplex (Hansen, 1911) in the Gulf of California.</title>
        <authorList>
            <person name="Gomez-Gil B."/>
            <person name="Aguilar-Mendez M."/>
            <person name="Lopez-Cortes A."/>
            <person name="Gomez-Gutierrez J."/>
            <person name="Roque A."/>
            <person name="Lang E."/>
            <person name="Gonzalez-Castillo A."/>
        </authorList>
    </citation>
    <scope>NUCLEOTIDE SEQUENCE [LARGE SCALE GENOMIC DNA]</scope>
    <source>
        <strain evidence="6 7">CAIM 600</strain>
    </source>
</reference>
<comment type="caution">
    <text evidence="6">The sequence shown here is derived from an EMBL/GenBank/DDBJ whole genome shotgun (WGS) entry which is preliminary data.</text>
</comment>
<sequence>MPWPKTRKRETREKILKSAIELFAKKGFHSVSLEDVLKNAELTRGAFYSHFQSKSELYREAVLAATDTGPLAEYADKDNLCLKKILSSYLSEEHVKHEVSPCPLAAFSTDTFSQSLDIKDTYSEVFEKLLEMLQKETDGEIADRQSALSLAALMIGGVIVSRALSDDELIQELLTACVSNAPLLLK</sequence>
<dbReference type="Gene3D" id="1.10.357.10">
    <property type="entry name" value="Tetracycline Repressor, domain 2"/>
    <property type="match status" value="1"/>
</dbReference>
<dbReference type="InterPro" id="IPR001647">
    <property type="entry name" value="HTH_TetR"/>
</dbReference>
<evidence type="ECO:0000256" key="3">
    <source>
        <dbReference type="ARBA" id="ARBA00023163"/>
    </source>
</evidence>
<dbReference type="Proteomes" id="UP000290287">
    <property type="component" value="Unassembled WGS sequence"/>
</dbReference>
<evidence type="ECO:0000256" key="4">
    <source>
        <dbReference type="PROSITE-ProRule" id="PRU00335"/>
    </source>
</evidence>
<dbReference type="GO" id="GO:0003677">
    <property type="term" value="F:DNA binding"/>
    <property type="evidence" value="ECO:0007669"/>
    <property type="project" value="UniProtKB-UniRule"/>
</dbReference>
<evidence type="ECO:0000313" key="7">
    <source>
        <dbReference type="Proteomes" id="UP000290287"/>
    </source>
</evidence>
<gene>
    <name evidence="6" type="ORF">CS022_13910</name>
</gene>
<dbReference type="InterPro" id="IPR036271">
    <property type="entry name" value="Tet_transcr_reg_TetR-rel_C_sf"/>
</dbReference>
<dbReference type="Pfam" id="PF00440">
    <property type="entry name" value="TetR_N"/>
    <property type="match status" value="1"/>
</dbReference>
<evidence type="ECO:0000256" key="1">
    <source>
        <dbReference type="ARBA" id="ARBA00023015"/>
    </source>
</evidence>
<dbReference type="PANTHER" id="PTHR47506:SF7">
    <property type="entry name" value="TRANSCRIPTIONAL REGULATORY PROTEIN"/>
    <property type="match status" value="1"/>
</dbReference>
<dbReference type="Gene3D" id="1.10.10.60">
    <property type="entry name" value="Homeodomain-like"/>
    <property type="match status" value="1"/>
</dbReference>
<keyword evidence="7" id="KW-1185">Reference proteome</keyword>
<dbReference type="EMBL" id="PEIB01000016">
    <property type="protein sequence ID" value="RXJ72726.1"/>
    <property type="molecule type" value="Genomic_DNA"/>
</dbReference>
<organism evidence="6 7">
    <name type="scientific">Veronia nyctiphanis</name>
    <dbReference type="NCBI Taxonomy" id="1278244"/>
    <lineage>
        <taxon>Bacteria</taxon>
        <taxon>Pseudomonadati</taxon>
        <taxon>Pseudomonadota</taxon>
        <taxon>Gammaproteobacteria</taxon>
        <taxon>Vibrionales</taxon>
        <taxon>Vibrionaceae</taxon>
        <taxon>Veronia</taxon>
    </lineage>
</organism>
<dbReference type="SUPFAM" id="SSF48498">
    <property type="entry name" value="Tetracyclin repressor-like, C-terminal domain"/>
    <property type="match status" value="1"/>
</dbReference>
<dbReference type="PRINTS" id="PR00455">
    <property type="entry name" value="HTHTETR"/>
</dbReference>
<protein>
    <submittedName>
        <fullName evidence="6">TetR family transcriptional regulator</fullName>
    </submittedName>
</protein>
<dbReference type="PROSITE" id="PS01081">
    <property type="entry name" value="HTH_TETR_1"/>
    <property type="match status" value="1"/>
</dbReference>
<dbReference type="OrthoDB" id="4541465at2"/>
<name>A0A4Q0YP75_9GAMM</name>
<dbReference type="PROSITE" id="PS50977">
    <property type="entry name" value="HTH_TETR_2"/>
    <property type="match status" value="1"/>
</dbReference>
<dbReference type="InterPro" id="IPR009057">
    <property type="entry name" value="Homeodomain-like_sf"/>
</dbReference>